<dbReference type="PROSITE" id="PS50994">
    <property type="entry name" value="INTEGRASE"/>
    <property type="match status" value="1"/>
</dbReference>
<keyword evidence="4" id="KW-0233">DNA recombination</keyword>
<accession>A0A0E3LQE3</accession>
<dbReference type="PANTHER" id="PTHR35004:SF6">
    <property type="entry name" value="TRANSPOSASE"/>
    <property type="match status" value="1"/>
</dbReference>
<dbReference type="KEGG" id="mbar:MSBR2_1605"/>
<dbReference type="InterPro" id="IPR012337">
    <property type="entry name" value="RNaseH-like_sf"/>
</dbReference>
<evidence type="ECO:0000256" key="2">
    <source>
        <dbReference type="ARBA" id="ARBA00022578"/>
    </source>
</evidence>
<dbReference type="InterPro" id="IPR001584">
    <property type="entry name" value="Integrase_cat-core"/>
</dbReference>
<dbReference type="EMBL" id="CP009530">
    <property type="protein sequence ID" value="AKB58121.1"/>
    <property type="molecule type" value="Genomic_DNA"/>
</dbReference>
<dbReference type="NCBIfam" id="NF033546">
    <property type="entry name" value="transpos_IS21"/>
    <property type="match status" value="1"/>
</dbReference>
<organism evidence="7 8">
    <name type="scientific">Methanosarcina barkeri 227</name>
    <dbReference type="NCBI Taxonomy" id="1434106"/>
    <lineage>
        <taxon>Archaea</taxon>
        <taxon>Methanobacteriati</taxon>
        <taxon>Methanobacteriota</taxon>
        <taxon>Stenosarchaea group</taxon>
        <taxon>Methanomicrobia</taxon>
        <taxon>Methanosarcinales</taxon>
        <taxon>Methanosarcinaceae</taxon>
        <taxon>Methanosarcina</taxon>
    </lineage>
</organism>
<dbReference type="Gene3D" id="1.10.10.60">
    <property type="entry name" value="Homeodomain-like"/>
    <property type="match status" value="1"/>
</dbReference>
<comment type="similarity">
    <text evidence="1">Belongs to the transposase IS21/IS408/IS1162 family.</text>
</comment>
<reference evidence="7 8" key="1">
    <citation type="submission" date="2014-07" db="EMBL/GenBank/DDBJ databases">
        <title>Methanogenic archaea and the global carbon cycle.</title>
        <authorList>
            <person name="Henriksen J.R."/>
            <person name="Luke J."/>
            <person name="Reinhart S."/>
            <person name="Benedict M.N."/>
            <person name="Youngblut N.D."/>
            <person name="Metcalf M.E."/>
            <person name="Whitaker R.J."/>
            <person name="Metcalf W.W."/>
        </authorList>
    </citation>
    <scope>NUCLEOTIDE SEQUENCE [LARGE SCALE GENOMIC DNA]</scope>
    <source>
        <strain evidence="7 8">227</strain>
    </source>
</reference>
<dbReference type="PANTHER" id="PTHR35004">
    <property type="entry name" value="TRANSPOSASE RV3428C-RELATED"/>
    <property type="match status" value="1"/>
</dbReference>
<dbReference type="GO" id="GO:0003677">
    <property type="term" value="F:DNA binding"/>
    <property type="evidence" value="ECO:0007669"/>
    <property type="project" value="UniProtKB-KW"/>
</dbReference>
<proteinExistence type="inferred from homology"/>
<dbReference type="InterPro" id="IPR036397">
    <property type="entry name" value="RNaseH_sf"/>
</dbReference>
<dbReference type="Proteomes" id="UP000033079">
    <property type="component" value="Chromosome"/>
</dbReference>
<dbReference type="PROSITE" id="PS50531">
    <property type="entry name" value="HTH_IS21"/>
    <property type="match status" value="1"/>
</dbReference>
<dbReference type="AlphaFoldDB" id="A0A0E3LQE3"/>
<feature type="domain" description="Integrase catalytic" evidence="6">
    <location>
        <begin position="104"/>
        <end position="279"/>
    </location>
</feature>
<protein>
    <submittedName>
        <fullName evidence="7">Mobile element protein</fullName>
    </submittedName>
</protein>
<dbReference type="GO" id="GO:0006310">
    <property type="term" value="P:DNA recombination"/>
    <property type="evidence" value="ECO:0007669"/>
    <property type="project" value="UniProtKB-KW"/>
</dbReference>
<dbReference type="HOGENOM" id="CLU_020626_1_1_2"/>
<evidence type="ECO:0000256" key="3">
    <source>
        <dbReference type="ARBA" id="ARBA00023125"/>
    </source>
</evidence>
<evidence type="ECO:0000259" key="6">
    <source>
        <dbReference type="PROSITE" id="PS50994"/>
    </source>
</evidence>
<keyword evidence="2" id="KW-0815">Transposition</keyword>
<evidence type="ECO:0000259" key="5">
    <source>
        <dbReference type="PROSITE" id="PS50531"/>
    </source>
</evidence>
<dbReference type="SUPFAM" id="SSF109709">
    <property type="entry name" value="KorB DNA-binding domain-like"/>
    <property type="match status" value="1"/>
</dbReference>
<name>A0A0E3LQE3_METBA</name>
<dbReference type="GO" id="GO:0015074">
    <property type="term" value="P:DNA integration"/>
    <property type="evidence" value="ECO:0007669"/>
    <property type="project" value="InterPro"/>
</dbReference>
<dbReference type="Pfam" id="PF22483">
    <property type="entry name" value="Mu-transpos_C_2"/>
    <property type="match status" value="1"/>
</dbReference>
<dbReference type="InterPro" id="IPR054353">
    <property type="entry name" value="IstA-like_C"/>
</dbReference>
<keyword evidence="3" id="KW-0238">DNA-binding</keyword>
<evidence type="ECO:0000313" key="7">
    <source>
        <dbReference type="EMBL" id="AKB58121.1"/>
    </source>
</evidence>
<evidence type="ECO:0000313" key="8">
    <source>
        <dbReference type="Proteomes" id="UP000033079"/>
    </source>
</evidence>
<evidence type="ECO:0000256" key="1">
    <source>
        <dbReference type="ARBA" id="ARBA00009277"/>
    </source>
</evidence>
<sequence length="326" mass="38270">MIRDLYSQGLNISEISERTGYDRKTVRKYLQLKTLPEPQKRPPRPSKLDLYKPYLLEKINEKHYTAARLFREIQKMGFDGGETIVKDFVRKVRPKQGVPAVLRYETKPGVQAQVDWGELGTVEVDGKLKKLFCFSMILGYSRMRYVEFTLSIDTPTLIQCHLNAFEYFGGFTQEILYDNMKQVVIKRALKSSDSEWNSQFEDFFKCFGFIPRLCRPYRPQTKGKIENTVGYVNRDFFLGRRFTSLEDLNGQVNRWLERVNSIVHGTTYQIPLERFKEENLSPLGQVPPYKVVHKETRKVSRDCYISFLGNKYSVPYRLKNCRTSDL</sequence>
<dbReference type="GO" id="GO:0032196">
    <property type="term" value="P:transposition"/>
    <property type="evidence" value="ECO:0007669"/>
    <property type="project" value="UniProtKB-KW"/>
</dbReference>
<evidence type="ECO:0000256" key="4">
    <source>
        <dbReference type="ARBA" id="ARBA00023172"/>
    </source>
</evidence>
<dbReference type="SUPFAM" id="SSF53098">
    <property type="entry name" value="Ribonuclease H-like"/>
    <property type="match status" value="1"/>
</dbReference>
<dbReference type="Gene3D" id="3.30.420.10">
    <property type="entry name" value="Ribonuclease H-like superfamily/Ribonuclease H"/>
    <property type="match status" value="1"/>
</dbReference>
<dbReference type="Pfam" id="PF00665">
    <property type="entry name" value="rve"/>
    <property type="match status" value="1"/>
</dbReference>
<gene>
    <name evidence="7" type="ORF">MSBR2_1605</name>
</gene>
<dbReference type="InterPro" id="IPR017894">
    <property type="entry name" value="HTH_IS21_transposase_type"/>
</dbReference>
<feature type="domain" description="HTH IS21-type" evidence="5">
    <location>
        <begin position="1"/>
        <end position="59"/>
    </location>
</feature>
<dbReference type="PATRIC" id="fig|1434106.5.peg.2062"/>